<protein>
    <submittedName>
        <fullName evidence="1">Uncharacterized protein</fullName>
    </submittedName>
</protein>
<name>A0A086QRC2_TOXGO</name>
<reference evidence="1 2" key="1">
    <citation type="submission" date="2014-04" db="EMBL/GenBank/DDBJ databases">
        <authorList>
            <person name="Sibley D."/>
            <person name="Venepally P."/>
            <person name="Karamycheva S."/>
            <person name="Hadjithomas M."/>
            <person name="Khan A."/>
            <person name="Brunk B."/>
            <person name="Roos D."/>
            <person name="Caler E."/>
            <person name="Lorenzi H."/>
        </authorList>
    </citation>
    <scope>NUCLEOTIDE SEQUENCE [LARGE SCALE GENOMIC DNA]</scope>
    <source>
        <strain evidence="1 2">MAS</strain>
    </source>
</reference>
<accession>A0A086QRC2</accession>
<sequence>AGREDASKGPQTE</sequence>
<evidence type="ECO:0000313" key="2">
    <source>
        <dbReference type="Proteomes" id="UP000028821"/>
    </source>
</evidence>
<dbReference type="VEuPathDB" id="ToxoDB:TGMAS_414020"/>
<dbReference type="EMBL" id="AEXC02000984">
    <property type="protein sequence ID" value="KFH15154.1"/>
    <property type="molecule type" value="Genomic_DNA"/>
</dbReference>
<proteinExistence type="predicted"/>
<evidence type="ECO:0000313" key="1">
    <source>
        <dbReference type="EMBL" id="KFH15154.1"/>
    </source>
</evidence>
<feature type="non-terminal residue" evidence="1">
    <location>
        <position position="13"/>
    </location>
</feature>
<organism evidence="1 2">
    <name type="scientific">Toxoplasma gondii MAS</name>
    <dbReference type="NCBI Taxonomy" id="943118"/>
    <lineage>
        <taxon>Eukaryota</taxon>
        <taxon>Sar</taxon>
        <taxon>Alveolata</taxon>
        <taxon>Apicomplexa</taxon>
        <taxon>Conoidasida</taxon>
        <taxon>Coccidia</taxon>
        <taxon>Eucoccidiorida</taxon>
        <taxon>Eimeriorina</taxon>
        <taxon>Sarcocystidae</taxon>
        <taxon>Toxoplasma</taxon>
    </lineage>
</organism>
<comment type="caution">
    <text evidence="1">The sequence shown here is derived from an EMBL/GenBank/DDBJ whole genome shotgun (WGS) entry which is preliminary data.</text>
</comment>
<feature type="non-terminal residue" evidence="1">
    <location>
        <position position="1"/>
    </location>
</feature>
<dbReference type="Proteomes" id="UP000028821">
    <property type="component" value="Unassembled WGS sequence"/>
</dbReference>
<gene>
    <name evidence="1" type="ORF">TGMAS_414020</name>
</gene>